<dbReference type="PANTHER" id="PTHR34860:SF6">
    <property type="entry name" value="REPRESSOR-LIKE PROTEIN SSO7C3"/>
    <property type="match status" value="1"/>
</dbReference>
<dbReference type="InterPro" id="IPR007159">
    <property type="entry name" value="SpoVT-AbrB_dom"/>
</dbReference>
<keyword evidence="1 3" id="KW-0238">DNA-binding</keyword>
<sequence length="105" mass="12380">MNKETTTLSKVNRNFQITLPTEFRKRFNIQEGDFLEVVENEEGVIVRPVEIAIRRKQVVEKLHEIYDEISQNPYANLPEEQVMEIVNEQIKQAREEKNKELASHA</sequence>
<dbReference type="SUPFAM" id="SSF89447">
    <property type="entry name" value="AbrB/MazE/MraZ-like"/>
    <property type="match status" value="1"/>
</dbReference>
<dbReference type="Proteomes" id="UP001196980">
    <property type="component" value="Unassembled WGS sequence"/>
</dbReference>
<dbReference type="InterPro" id="IPR037914">
    <property type="entry name" value="SpoVT-AbrB_sf"/>
</dbReference>
<accession>A0ABS6RU26</accession>
<gene>
    <name evidence="3" type="ORF">HWQ67_00895</name>
</gene>
<dbReference type="PANTHER" id="PTHR34860">
    <property type="entry name" value="REPRESSOR-LIKE PROTEIN SSO7C3"/>
    <property type="match status" value="1"/>
</dbReference>
<dbReference type="NCBIfam" id="TIGR01439">
    <property type="entry name" value="lp_hng_hel_AbrB"/>
    <property type="match status" value="1"/>
</dbReference>
<dbReference type="GO" id="GO:0003677">
    <property type="term" value="F:DNA binding"/>
    <property type="evidence" value="ECO:0007669"/>
    <property type="project" value="UniProtKB-KW"/>
</dbReference>
<reference evidence="3 4" key="1">
    <citation type="journal article" date="2020" name="J Geophys Res Biogeosci">
        <title>Magnetotaxis as an Adaptation to Enable Bacterial Shuttling of Microbial Sulfur and Sulfur Cycling Across Aquatic Oxic#Anoxic Interfaces.</title>
        <authorList>
            <person name="Li J."/>
            <person name="Liu P."/>
            <person name="Wang J."/>
            <person name="Roberts A.P."/>
            <person name="Pan Y."/>
        </authorList>
    </citation>
    <scope>NUCLEOTIDE SEQUENCE [LARGE SCALE GENOMIC DNA]</scope>
    <source>
        <strain evidence="3 4">MYR-1_YQ</strain>
    </source>
</reference>
<feature type="domain" description="SpoVT-AbrB" evidence="2">
    <location>
        <begin position="6"/>
        <end position="51"/>
    </location>
</feature>
<dbReference type="EMBL" id="JABXWD010000008">
    <property type="protein sequence ID" value="MBV6340130.1"/>
    <property type="molecule type" value="Genomic_DNA"/>
</dbReference>
<evidence type="ECO:0000256" key="1">
    <source>
        <dbReference type="PROSITE-ProRule" id="PRU01076"/>
    </source>
</evidence>
<dbReference type="Gene3D" id="2.10.260.10">
    <property type="match status" value="1"/>
</dbReference>
<protein>
    <submittedName>
        <fullName evidence="3">AbrB/MazE/SpoVT family DNA-binding domain-containing protein</fullName>
    </submittedName>
</protein>
<dbReference type="InterPro" id="IPR052975">
    <property type="entry name" value="Repressor-like_regulatory"/>
</dbReference>
<dbReference type="RefSeq" id="WP_218250752.1">
    <property type="nucleotide sequence ID" value="NZ_JABXWD010000008.1"/>
</dbReference>
<evidence type="ECO:0000313" key="3">
    <source>
        <dbReference type="EMBL" id="MBV6340130.1"/>
    </source>
</evidence>
<proteinExistence type="predicted"/>
<keyword evidence="4" id="KW-1185">Reference proteome</keyword>
<dbReference type="Pfam" id="PF04014">
    <property type="entry name" value="MazE_antitoxin"/>
    <property type="match status" value="1"/>
</dbReference>
<name>A0ABS6RU26_9BACT</name>
<comment type="caution">
    <text evidence="3">The sequence shown here is derived from an EMBL/GenBank/DDBJ whole genome shotgun (WGS) entry which is preliminary data.</text>
</comment>
<evidence type="ECO:0000313" key="4">
    <source>
        <dbReference type="Proteomes" id="UP001196980"/>
    </source>
</evidence>
<dbReference type="SMART" id="SM00966">
    <property type="entry name" value="SpoVT_AbrB"/>
    <property type="match status" value="1"/>
</dbReference>
<evidence type="ECO:0000259" key="2">
    <source>
        <dbReference type="PROSITE" id="PS51740"/>
    </source>
</evidence>
<dbReference type="PROSITE" id="PS51740">
    <property type="entry name" value="SPOVT_ABRB"/>
    <property type="match status" value="1"/>
</dbReference>
<organism evidence="3 4">
    <name type="scientific">Candidatus Magnetobacterium casense</name>
    <dbReference type="NCBI Taxonomy" id="1455061"/>
    <lineage>
        <taxon>Bacteria</taxon>
        <taxon>Pseudomonadati</taxon>
        <taxon>Nitrospirota</taxon>
        <taxon>Thermodesulfovibrionia</taxon>
        <taxon>Thermodesulfovibrionales</taxon>
        <taxon>Candidatus Magnetobacteriaceae</taxon>
        <taxon>Candidatus Magnetobacterium</taxon>
    </lineage>
</organism>